<keyword evidence="10" id="KW-0328">Glycosyltransferase</keyword>
<dbReference type="GO" id="GO:0006493">
    <property type="term" value="P:protein O-linked glycosylation"/>
    <property type="evidence" value="ECO:0007669"/>
    <property type="project" value="TreeGrafter"/>
</dbReference>
<reference evidence="14 15" key="2">
    <citation type="submission" date="2019-01" db="EMBL/GenBank/DDBJ databases">
        <title>The decoding of complex shrimp genome reveals the adaptation for benthos swimmer, frequently molting mechanism and breeding impact on genome.</title>
        <authorList>
            <person name="Sun Y."/>
            <person name="Gao Y."/>
            <person name="Yu Y."/>
        </authorList>
    </citation>
    <scope>NUCLEOTIDE SEQUENCE [LARGE SCALE GENOMIC DNA]</scope>
    <source>
        <tissue evidence="14">Muscle</tissue>
    </source>
</reference>
<dbReference type="PROSITE" id="PS50231">
    <property type="entry name" value="RICIN_B_LECTIN"/>
    <property type="match status" value="1"/>
</dbReference>
<evidence type="ECO:0000313" key="15">
    <source>
        <dbReference type="Proteomes" id="UP000283509"/>
    </source>
</evidence>
<dbReference type="InterPro" id="IPR000772">
    <property type="entry name" value="Ricin_B_lectin"/>
</dbReference>
<dbReference type="CDD" id="cd02510">
    <property type="entry name" value="pp-GalNAc-T"/>
    <property type="match status" value="1"/>
</dbReference>
<dbReference type="GO" id="GO:0000139">
    <property type="term" value="C:Golgi membrane"/>
    <property type="evidence" value="ECO:0007669"/>
    <property type="project" value="UniProtKB-SubCell"/>
</dbReference>
<evidence type="ECO:0000313" key="14">
    <source>
        <dbReference type="EMBL" id="ROT67687.1"/>
    </source>
</evidence>
<dbReference type="InterPro" id="IPR029044">
    <property type="entry name" value="Nucleotide-diphossugar_trans"/>
</dbReference>
<keyword evidence="8" id="KW-0472">Membrane</keyword>
<feature type="domain" description="Ricin B lectin" evidence="13">
    <location>
        <begin position="488"/>
        <end position="597"/>
    </location>
</feature>
<dbReference type="InterPro" id="IPR001173">
    <property type="entry name" value="Glyco_trans_2-like"/>
</dbReference>
<dbReference type="Gene3D" id="2.80.10.50">
    <property type="match status" value="1"/>
</dbReference>
<dbReference type="PANTHER" id="PTHR11675:SF128">
    <property type="entry name" value="POLYPEPTIDE N-ACETYLGALACTOSAMINYLTRANSFERASE 13-RELATED"/>
    <property type="match status" value="1"/>
</dbReference>
<dbReference type="GO" id="GO:0004653">
    <property type="term" value="F:polypeptide N-acetylgalactosaminyltransferase activity"/>
    <property type="evidence" value="ECO:0007669"/>
    <property type="project" value="TreeGrafter"/>
</dbReference>
<evidence type="ECO:0000256" key="6">
    <source>
        <dbReference type="ARBA" id="ARBA00022989"/>
    </source>
</evidence>
<keyword evidence="10" id="KW-0464">Manganese</keyword>
<dbReference type="SUPFAM" id="SSF53448">
    <property type="entry name" value="Nucleotide-diphospho-sugar transferases"/>
    <property type="match status" value="1"/>
</dbReference>
<evidence type="ECO:0000259" key="13">
    <source>
        <dbReference type="Pfam" id="PF00652"/>
    </source>
</evidence>
<evidence type="ECO:0000256" key="3">
    <source>
        <dbReference type="ARBA" id="ARBA00022692"/>
    </source>
</evidence>
<accession>A0A3R7QHJ3</accession>
<protein>
    <recommendedName>
        <fullName evidence="10">Polypeptide N-acetylgalactosaminyltransferase</fullName>
        <ecNumber evidence="10">2.4.1.-</ecNumber>
    </recommendedName>
    <alternativeName>
        <fullName evidence="10">Protein-UDP acetylgalactosaminyltransferase</fullName>
    </alternativeName>
</protein>
<sequence>MPYSPPSSLLPFSSLYSHYHFLSLLIPSLPSLPIPSSSLPTPLLTNTFSSLLLSFPPSSLLSLSPPSSSAPLPSATLSLFLSPFLSRLVPPSSIFIPLSLPVSSLPLSPPSLPFSPPPRTTPAATPPERRPSPSWRPSATSRAASCGQVAYDVDSLQTVSVVITFHNEASVLTRTPDELLEDLILVDDASDDPQDGQLLAGLPKVRVLRNDQRQGLIRSRVRGADASQGETIFFLDSHCEVNQGWAVPLLEVLRQNPKTLACPVIDVIDQDTLDYRATGTVLKGGFDWGLHFRWVPLTQEEKDSRGDPTSTYRTPVIAGGLFLIARDWWEQLGKYDPGLDVWGAENLEMSFKAWQCGGGVEVVPCSRVGHIFRKRHPYSFPEGNANTYLRNSRRIAEVWLDEFTHFFYETRPNAINKPFGDVSERKEIRARLKCRGFGWFLKTTYPELSTPSKHELAYGQLRQGDLCLQAIGNVVDRFLMEQRQRKSSPQQEVLVEVVMCVGGKQGQEWSLTQDGAVTQSGAVTPGGVAAEGAGCLAVLAHDDARVFVQECQAGPKQRWLRQGRRLQHAASGMCLDSASNEGALVLPCRDSLLSQQWDFSVELQALTTL</sequence>
<evidence type="ECO:0000256" key="11">
    <source>
        <dbReference type="SAM" id="MobiDB-lite"/>
    </source>
</evidence>
<evidence type="ECO:0000256" key="9">
    <source>
        <dbReference type="ARBA" id="ARBA00023157"/>
    </source>
</evidence>
<comment type="pathway">
    <text evidence="10">Protein modification; protein glycosylation.</text>
</comment>
<dbReference type="UniPathway" id="UPA00378"/>
<comment type="similarity">
    <text evidence="2 10">Belongs to the glycosyltransferase 2 family. GalNAc-T subfamily.</text>
</comment>
<keyword evidence="3" id="KW-0812">Transmembrane</keyword>
<dbReference type="EMBL" id="QCYY01002778">
    <property type="protein sequence ID" value="ROT67687.1"/>
    <property type="molecule type" value="Genomic_DNA"/>
</dbReference>
<feature type="domain" description="Glycosyltransferase 2-like" evidence="12">
    <location>
        <begin position="160"/>
        <end position="321"/>
    </location>
</feature>
<dbReference type="GO" id="GO:0030246">
    <property type="term" value="F:carbohydrate binding"/>
    <property type="evidence" value="ECO:0007669"/>
    <property type="project" value="UniProtKB-KW"/>
</dbReference>
<dbReference type="Gene3D" id="3.90.550.10">
    <property type="entry name" value="Spore Coat Polysaccharide Biosynthesis Protein SpsA, Chain A"/>
    <property type="match status" value="1"/>
</dbReference>
<comment type="subcellular location">
    <subcellularLocation>
        <location evidence="1 10">Golgi apparatus membrane</location>
        <topology evidence="1 10">Single-pass type II membrane protein</topology>
    </subcellularLocation>
</comment>
<dbReference type="InterPro" id="IPR045885">
    <property type="entry name" value="GalNAc-T"/>
</dbReference>
<dbReference type="EC" id="2.4.1.-" evidence="10"/>
<name>A0A3R7QHJ3_PENVA</name>
<feature type="compositionally biased region" description="Pro residues" evidence="11">
    <location>
        <begin position="110"/>
        <end position="120"/>
    </location>
</feature>
<keyword evidence="10 14" id="KW-0808">Transferase</keyword>
<dbReference type="PANTHER" id="PTHR11675">
    <property type="entry name" value="N-ACETYLGALACTOSAMINYLTRANSFERASE"/>
    <property type="match status" value="1"/>
</dbReference>
<evidence type="ECO:0000256" key="1">
    <source>
        <dbReference type="ARBA" id="ARBA00004323"/>
    </source>
</evidence>
<gene>
    <name evidence="14" type="ORF">C7M84_014218</name>
</gene>
<dbReference type="AlphaFoldDB" id="A0A3R7QHJ3"/>
<dbReference type="CDD" id="cd23441">
    <property type="entry name" value="beta-trefoil_Ricin_GALNT14-like"/>
    <property type="match status" value="1"/>
</dbReference>
<dbReference type="Pfam" id="PF00535">
    <property type="entry name" value="Glycos_transf_2"/>
    <property type="match status" value="1"/>
</dbReference>
<dbReference type="InterPro" id="IPR035992">
    <property type="entry name" value="Ricin_B-like_lectins"/>
</dbReference>
<comment type="cofactor">
    <cofactor evidence="10">
        <name>Mn(2+)</name>
        <dbReference type="ChEBI" id="CHEBI:29035"/>
    </cofactor>
</comment>
<evidence type="ECO:0000256" key="7">
    <source>
        <dbReference type="ARBA" id="ARBA00023034"/>
    </source>
</evidence>
<dbReference type="Proteomes" id="UP000283509">
    <property type="component" value="Unassembled WGS sequence"/>
</dbReference>
<evidence type="ECO:0000256" key="2">
    <source>
        <dbReference type="ARBA" id="ARBA00005680"/>
    </source>
</evidence>
<keyword evidence="4 10" id="KW-0430">Lectin</keyword>
<feature type="region of interest" description="Disordered" evidence="11">
    <location>
        <begin position="110"/>
        <end position="140"/>
    </location>
</feature>
<dbReference type="Pfam" id="PF00652">
    <property type="entry name" value="Ricin_B_lectin"/>
    <property type="match status" value="1"/>
</dbReference>
<evidence type="ECO:0000259" key="12">
    <source>
        <dbReference type="Pfam" id="PF00535"/>
    </source>
</evidence>
<keyword evidence="6" id="KW-1133">Transmembrane helix</keyword>
<evidence type="ECO:0000256" key="8">
    <source>
        <dbReference type="ARBA" id="ARBA00023136"/>
    </source>
</evidence>
<reference evidence="14 15" key="1">
    <citation type="submission" date="2018-04" db="EMBL/GenBank/DDBJ databases">
        <authorList>
            <person name="Zhang X."/>
            <person name="Yuan J."/>
            <person name="Li F."/>
            <person name="Xiang J."/>
        </authorList>
    </citation>
    <scope>NUCLEOTIDE SEQUENCE [LARGE SCALE GENOMIC DNA]</scope>
    <source>
        <tissue evidence="14">Muscle</tissue>
    </source>
</reference>
<keyword evidence="5" id="KW-0735">Signal-anchor</keyword>
<keyword evidence="9 10" id="KW-1015">Disulfide bond</keyword>
<organism evidence="14 15">
    <name type="scientific">Penaeus vannamei</name>
    <name type="common">Whiteleg shrimp</name>
    <name type="synonym">Litopenaeus vannamei</name>
    <dbReference type="NCBI Taxonomy" id="6689"/>
    <lineage>
        <taxon>Eukaryota</taxon>
        <taxon>Metazoa</taxon>
        <taxon>Ecdysozoa</taxon>
        <taxon>Arthropoda</taxon>
        <taxon>Crustacea</taxon>
        <taxon>Multicrustacea</taxon>
        <taxon>Malacostraca</taxon>
        <taxon>Eumalacostraca</taxon>
        <taxon>Eucarida</taxon>
        <taxon>Decapoda</taxon>
        <taxon>Dendrobranchiata</taxon>
        <taxon>Penaeoidea</taxon>
        <taxon>Penaeidae</taxon>
        <taxon>Penaeus</taxon>
    </lineage>
</organism>
<dbReference type="SUPFAM" id="SSF50370">
    <property type="entry name" value="Ricin B-like lectins"/>
    <property type="match status" value="1"/>
</dbReference>
<comment type="caution">
    <text evidence="14">The sequence shown here is derived from an EMBL/GenBank/DDBJ whole genome shotgun (WGS) entry which is preliminary data.</text>
</comment>
<evidence type="ECO:0000256" key="4">
    <source>
        <dbReference type="ARBA" id="ARBA00022734"/>
    </source>
</evidence>
<proteinExistence type="inferred from homology"/>
<keyword evidence="15" id="KW-1185">Reference proteome</keyword>
<dbReference type="OrthoDB" id="5988548at2759"/>
<evidence type="ECO:0000256" key="5">
    <source>
        <dbReference type="ARBA" id="ARBA00022968"/>
    </source>
</evidence>
<keyword evidence="7 10" id="KW-0333">Golgi apparatus</keyword>
<evidence type="ECO:0000256" key="10">
    <source>
        <dbReference type="RuleBase" id="RU361242"/>
    </source>
</evidence>